<evidence type="ECO:0000256" key="2">
    <source>
        <dbReference type="ARBA" id="ARBA00006275"/>
    </source>
</evidence>
<dbReference type="Pfam" id="PF14322">
    <property type="entry name" value="SusD-like_3"/>
    <property type="match status" value="1"/>
</dbReference>
<sequence>MKKAYYFLVVITAFIFGCANVELDENPPSLLSPDTFYTTESEFQAALVGSFKALYSDWVGFDYGDPLILTSGAEDVRSDAGIFINFDRLSPNGNDRGVKIVWEQLYKCIANTNALIGNLDNAKDITDQRLGEIEGQAKFLRAFSFFHLVRWWGEVQLTTFENQTDIKNLKQASVAEIYESIIQDLKRAEQTLPTSFSGEPGRPTQGAAKALLAKVYLTMAGWPIEDAANYALARDKAKEVMGMYSLEPNFADLWKNENKFNNEFIFTFYASIDNGGGFTGSHMHTASRHWGNGEDGWGDFYSEDRFFEAFPESPRKEATFTSTYADGTYWEDAGTQPHMAKYRDAGNTVGNNGEGFVVMLRYADVLLTFAEASNMAEGSPSTEALEAVNQIRRRAMGLDINTPDGGVDLPSGMSQTDFDSAVLDERNWELAFEFNRWFDLVRKKMVVEVNKDLHPNVTENNRLLPKPNAQLIPGFLEQNEGY</sequence>
<dbReference type="InterPro" id="IPR012944">
    <property type="entry name" value="SusD_RagB_dom"/>
</dbReference>
<comment type="similarity">
    <text evidence="2">Belongs to the SusD family.</text>
</comment>
<gene>
    <name evidence="8" type="ORF">GCM10023314_30060</name>
</gene>
<dbReference type="Proteomes" id="UP001501302">
    <property type="component" value="Unassembled WGS sequence"/>
</dbReference>
<evidence type="ECO:0000259" key="6">
    <source>
        <dbReference type="Pfam" id="PF07980"/>
    </source>
</evidence>
<evidence type="ECO:0000256" key="1">
    <source>
        <dbReference type="ARBA" id="ARBA00004442"/>
    </source>
</evidence>
<dbReference type="SUPFAM" id="SSF48452">
    <property type="entry name" value="TPR-like"/>
    <property type="match status" value="1"/>
</dbReference>
<comment type="subcellular location">
    <subcellularLocation>
        <location evidence="1">Cell outer membrane</location>
    </subcellularLocation>
</comment>
<keyword evidence="9" id="KW-1185">Reference proteome</keyword>
<comment type="caution">
    <text evidence="8">The sequence shown here is derived from an EMBL/GenBank/DDBJ whole genome shotgun (WGS) entry which is preliminary data.</text>
</comment>
<evidence type="ECO:0000256" key="3">
    <source>
        <dbReference type="ARBA" id="ARBA00022729"/>
    </source>
</evidence>
<evidence type="ECO:0000313" key="8">
    <source>
        <dbReference type="EMBL" id="GAA4954407.1"/>
    </source>
</evidence>
<dbReference type="EMBL" id="BAABJJ010000044">
    <property type="protein sequence ID" value="GAA4954407.1"/>
    <property type="molecule type" value="Genomic_DNA"/>
</dbReference>
<dbReference type="Gene3D" id="1.25.40.390">
    <property type="match status" value="1"/>
</dbReference>
<evidence type="ECO:0000256" key="5">
    <source>
        <dbReference type="ARBA" id="ARBA00023237"/>
    </source>
</evidence>
<evidence type="ECO:0000256" key="4">
    <source>
        <dbReference type="ARBA" id="ARBA00023136"/>
    </source>
</evidence>
<accession>A0ABP9GV99</accession>
<keyword evidence="5" id="KW-0998">Cell outer membrane</keyword>
<name>A0ABP9GV99_9FLAO</name>
<keyword evidence="4" id="KW-0472">Membrane</keyword>
<dbReference type="Pfam" id="PF07980">
    <property type="entry name" value="SusD_RagB"/>
    <property type="match status" value="1"/>
</dbReference>
<reference evidence="9" key="1">
    <citation type="journal article" date="2019" name="Int. J. Syst. Evol. Microbiol.">
        <title>The Global Catalogue of Microorganisms (GCM) 10K type strain sequencing project: providing services to taxonomists for standard genome sequencing and annotation.</title>
        <authorList>
            <consortium name="The Broad Institute Genomics Platform"/>
            <consortium name="The Broad Institute Genome Sequencing Center for Infectious Disease"/>
            <person name="Wu L."/>
            <person name="Ma J."/>
        </authorList>
    </citation>
    <scope>NUCLEOTIDE SEQUENCE [LARGE SCALE GENOMIC DNA]</scope>
    <source>
        <strain evidence="9">JCM 18285</strain>
    </source>
</reference>
<dbReference type="InterPro" id="IPR033985">
    <property type="entry name" value="SusD-like_N"/>
</dbReference>
<feature type="domain" description="RagB/SusD" evidence="6">
    <location>
        <begin position="319"/>
        <end position="462"/>
    </location>
</feature>
<evidence type="ECO:0000313" key="9">
    <source>
        <dbReference type="Proteomes" id="UP001501302"/>
    </source>
</evidence>
<feature type="domain" description="SusD-like N-terminal" evidence="7">
    <location>
        <begin position="98"/>
        <end position="217"/>
    </location>
</feature>
<evidence type="ECO:0000259" key="7">
    <source>
        <dbReference type="Pfam" id="PF14322"/>
    </source>
</evidence>
<dbReference type="PROSITE" id="PS51257">
    <property type="entry name" value="PROKAR_LIPOPROTEIN"/>
    <property type="match status" value="1"/>
</dbReference>
<dbReference type="CDD" id="cd08977">
    <property type="entry name" value="SusD"/>
    <property type="match status" value="1"/>
</dbReference>
<organism evidence="8 9">
    <name type="scientific">Algibacter agarivorans</name>
    <dbReference type="NCBI Taxonomy" id="1109741"/>
    <lineage>
        <taxon>Bacteria</taxon>
        <taxon>Pseudomonadati</taxon>
        <taxon>Bacteroidota</taxon>
        <taxon>Flavobacteriia</taxon>
        <taxon>Flavobacteriales</taxon>
        <taxon>Flavobacteriaceae</taxon>
        <taxon>Algibacter</taxon>
    </lineage>
</organism>
<dbReference type="InterPro" id="IPR011990">
    <property type="entry name" value="TPR-like_helical_dom_sf"/>
</dbReference>
<keyword evidence="3" id="KW-0732">Signal</keyword>
<protein>
    <submittedName>
        <fullName evidence="8">RagB/SusD family nutrient uptake outer membrane protein</fullName>
    </submittedName>
</protein>
<proteinExistence type="inferred from homology"/>
<dbReference type="RefSeq" id="WP_345193494.1">
    <property type="nucleotide sequence ID" value="NZ_BAABJJ010000044.1"/>
</dbReference>